<proteinExistence type="predicted"/>
<dbReference type="PRINTS" id="PR00455">
    <property type="entry name" value="HTHTETR"/>
</dbReference>
<dbReference type="InterPro" id="IPR050109">
    <property type="entry name" value="HTH-type_TetR-like_transc_reg"/>
</dbReference>
<name>A0ABM8B9A9_9BIFI</name>
<dbReference type="Gene3D" id="1.10.357.10">
    <property type="entry name" value="Tetracycline Repressor, domain 2"/>
    <property type="match status" value="1"/>
</dbReference>
<evidence type="ECO:0000256" key="2">
    <source>
        <dbReference type="ARBA" id="ARBA00023015"/>
    </source>
</evidence>
<dbReference type="Pfam" id="PF00440">
    <property type="entry name" value="TetR_N"/>
    <property type="match status" value="1"/>
</dbReference>
<dbReference type="Proteomes" id="UP001321766">
    <property type="component" value="Chromosome"/>
</dbReference>
<evidence type="ECO:0000259" key="6">
    <source>
        <dbReference type="PROSITE" id="PS50977"/>
    </source>
</evidence>
<evidence type="ECO:0000256" key="1">
    <source>
        <dbReference type="ARBA" id="ARBA00022491"/>
    </source>
</evidence>
<dbReference type="PANTHER" id="PTHR30055:SF234">
    <property type="entry name" value="HTH-TYPE TRANSCRIPTIONAL REGULATOR BETI"/>
    <property type="match status" value="1"/>
</dbReference>
<evidence type="ECO:0000313" key="7">
    <source>
        <dbReference type="EMBL" id="BDR53348.1"/>
    </source>
</evidence>
<feature type="DNA-binding region" description="H-T-H motif" evidence="5">
    <location>
        <begin position="40"/>
        <end position="59"/>
    </location>
</feature>
<dbReference type="Pfam" id="PF13977">
    <property type="entry name" value="TetR_C_6"/>
    <property type="match status" value="1"/>
</dbReference>
<keyword evidence="1" id="KW-0678">Repressor</keyword>
<feature type="domain" description="HTH tetR-type" evidence="6">
    <location>
        <begin position="17"/>
        <end position="77"/>
    </location>
</feature>
<dbReference type="InterPro" id="IPR039538">
    <property type="entry name" value="BetI_C"/>
</dbReference>
<gene>
    <name evidence="7" type="ORF">KIM372_12550</name>
</gene>
<organism evidence="7 8">
    <name type="scientific">Bombiscardovia nodaiensis</name>
    <dbReference type="NCBI Taxonomy" id="2932181"/>
    <lineage>
        <taxon>Bacteria</taxon>
        <taxon>Bacillati</taxon>
        <taxon>Actinomycetota</taxon>
        <taxon>Actinomycetes</taxon>
        <taxon>Bifidobacteriales</taxon>
        <taxon>Bifidobacteriaceae</taxon>
        <taxon>Bombiscardovia</taxon>
    </lineage>
</organism>
<keyword evidence="4" id="KW-0804">Transcription</keyword>
<evidence type="ECO:0000256" key="3">
    <source>
        <dbReference type="ARBA" id="ARBA00023125"/>
    </source>
</evidence>
<dbReference type="InterPro" id="IPR001647">
    <property type="entry name" value="HTH_TetR"/>
</dbReference>
<keyword evidence="2" id="KW-0805">Transcription regulation</keyword>
<dbReference type="EMBL" id="AP026798">
    <property type="protein sequence ID" value="BDR53348.1"/>
    <property type="molecule type" value="Genomic_DNA"/>
</dbReference>
<evidence type="ECO:0000313" key="8">
    <source>
        <dbReference type="Proteomes" id="UP001321766"/>
    </source>
</evidence>
<keyword evidence="8" id="KW-1185">Reference proteome</keyword>
<dbReference type="PROSITE" id="PS50977">
    <property type="entry name" value="HTH_TETR_2"/>
    <property type="match status" value="1"/>
</dbReference>
<evidence type="ECO:0000256" key="5">
    <source>
        <dbReference type="PROSITE-ProRule" id="PRU00335"/>
    </source>
</evidence>
<accession>A0ABM8B9A9</accession>
<sequence length="214" mass="23440">MSAANASEQPKHRKETEAKRQEILKAALDVFGRKGAEKGTLEEIASKVGMTRAGVLHHFGSKRKLLLAVIQYNDESEVDAFPDKRIPHGAAAFQHLIATTEHHAHSSGIARSFVTLSSESITDDNPGHAYFQQRYQNLRNELTQALVDMAKERKSTINMAEAEMASASILAMMDGLQLQWLLSQDQIDLSASTAFAINALVSAVIEHHGEPAVI</sequence>
<dbReference type="InterPro" id="IPR009057">
    <property type="entry name" value="Homeodomain-like_sf"/>
</dbReference>
<reference evidence="7 8" key="1">
    <citation type="journal article" date="2023" name="Microbiol. Spectr.">
        <title>Symbiosis of Carpenter Bees with Uncharacterized Lactic Acid Bacteria Showing NAD Auxotrophy.</title>
        <authorList>
            <person name="Kawasaki S."/>
            <person name="Ozawa K."/>
            <person name="Mori T."/>
            <person name="Yamamoto A."/>
            <person name="Ito M."/>
            <person name="Ohkuma M."/>
            <person name="Sakamoto M."/>
            <person name="Matsutani M."/>
        </authorList>
    </citation>
    <scope>NUCLEOTIDE SEQUENCE [LARGE SCALE GENOMIC DNA]</scope>
    <source>
        <strain evidence="7 8">Kim37-2</strain>
    </source>
</reference>
<dbReference type="SUPFAM" id="SSF48498">
    <property type="entry name" value="Tetracyclin repressor-like, C-terminal domain"/>
    <property type="match status" value="1"/>
</dbReference>
<evidence type="ECO:0000256" key="4">
    <source>
        <dbReference type="ARBA" id="ARBA00023163"/>
    </source>
</evidence>
<dbReference type="PANTHER" id="PTHR30055">
    <property type="entry name" value="HTH-TYPE TRANSCRIPTIONAL REGULATOR RUTR"/>
    <property type="match status" value="1"/>
</dbReference>
<keyword evidence="3 5" id="KW-0238">DNA-binding</keyword>
<protein>
    <submittedName>
        <fullName evidence="7">TetR family transcriptional regulator</fullName>
    </submittedName>
</protein>
<dbReference type="InterPro" id="IPR036271">
    <property type="entry name" value="Tet_transcr_reg_TetR-rel_C_sf"/>
</dbReference>
<dbReference type="SUPFAM" id="SSF46689">
    <property type="entry name" value="Homeodomain-like"/>
    <property type="match status" value="1"/>
</dbReference>